<evidence type="ECO:0000256" key="2">
    <source>
        <dbReference type="ARBA" id="ARBA00022840"/>
    </source>
</evidence>
<evidence type="ECO:0000256" key="1">
    <source>
        <dbReference type="ARBA" id="ARBA00022741"/>
    </source>
</evidence>
<dbReference type="Proteomes" id="UP001162030">
    <property type="component" value="Chromosome"/>
</dbReference>
<evidence type="ECO:0000313" key="3">
    <source>
        <dbReference type="EMBL" id="CAI8819056.1"/>
    </source>
</evidence>
<dbReference type="PANTHER" id="PTHR42749">
    <property type="entry name" value="CELL SHAPE-DETERMINING PROTEIN MREB"/>
    <property type="match status" value="1"/>
</dbReference>
<gene>
    <name evidence="3" type="ORF">MSZNOR_1922</name>
</gene>
<proteinExistence type="predicted"/>
<dbReference type="Pfam" id="PF12531">
    <property type="entry name" value="DUF3731"/>
    <property type="match status" value="1"/>
</dbReference>
<dbReference type="PRINTS" id="PR00301">
    <property type="entry name" value="HEATSHOCK70"/>
</dbReference>
<accession>A0ABN8X1R0</accession>
<evidence type="ECO:0000313" key="4">
    <source>
        <dbReference type="Proteomes" id="UP001162030"/>
    </source>
</evidence>
<dbReference type="InterPro" id="IPR043129">
    <property type="entry name" value="ATPase_NBD"/>
</dbReference>
<dbReference type="PANTHER" id="PTHR42749:SF1">
    <property type="entry name" value="CELL SHAPE-DETERMINING PROTEIN MREB"/>
    <property type="match status" value="1"/>
</dbReference>
<reference evidence="3 4" key="1">
    <citation type="submission" date="2023-03" db="EMBL/GenBank/DDBJ databases">
        <authorList>
            <person name="Pearce D."/>
        </authorList>
    </citation>
    <scope>NUCLEOTIDE SEQUENCE [LARGE SCALE GENOMIC DNA]</scope>
    <source>
        <strain evidence="3">Msz</strain>
    </source>
</reference>
<keyword evidence="4" id="KW-1185">Reference proteome</keyword>
<sequence length="930" mass="102932">MPEKPSQTPRYLVGIDLGTTHTVVAYADLVKAARAEIRLFHIDQLVAPGEVAAEPLLPSVRYHASLEELTEADAGLPWPSSETPSGYRPVIGKLARALGAKTQGRFVTSAKSWLSHASADRTAPILPWGAPEEIPKISPVEASASYLRHVRSAWNYRHPEATLENQEIVVTVPASFDEAARTLTLEASRLAGLPNVRLLEEPQAACYDWLWNHRASLREELGDVRLLLVCDVGGGTTDLTLIKVEPGGEEPKLTRIAVGHHLMLGGDNIDLTLAHLAERRLVGEDRKLSAAELFQLVEQCRLAKERLLAPDPPESVTVTLLGAGARLIGGARSVELTRDEVRDVALDGFLPMTGLADHPDRKRIGVVEFGLPYAADPAISKHLAAFLTQHSEAAREALGAEAAEPVPDAVLLNGGLFRSSALAERVVDLLTSWGHRRPVLLKNERPDLAVAYGAVAYGLARRGHAVQRIGGGSARSYFLMVETGPNETPKGVCILPRGTEEGREIVLTDRSFLLRLGQPVRFNLASSSEDRRFEAGELTEIDDDRFVRLPPLAAILDRESAQGRTEQAVRIVAALTEIGTLDLHCVAADDTERRWKIEFQLRQAAPQAVLPEAHRHPRVDQAVEKIRLVFGKKSKAADTKLVKGLRSELEKILGPRAGWETALLRDLFSALLEGLPHRRRSAEHERLWFSLTGYCLRPGFGYPLDDWRVEQVFAVYRQGLQFVNEIQNWAEWWTCWRRLAGGLNEEAQLSIFEDLADFINPETARRGNLPALSKKRSYEDMVRLAAVLERLPVSKKIDLGNWLLQRLAKPGEPTESWWALGRVGARVPFHGSAHNVVPRAVAEEWLDRILNYDFKKEPHAGFAAALIARLSGDRERDIDPMLRSEIIERLKAGKAPESWIAMVSEVKELTEADEKRLFGEALPPGLKLIA</sequence>
<dbReference type="RefSeq" id="WP_026610348.1">
    <property type="nucleotide sequence ID" value="NZ_OX458333.1"/>
</dbReference>
<dbReference type="SUPFAM" id="SSF53067">
    <property type="entry name" value="Actin-like ATPase domain"/>
    <property type="match status" value="2"/>
</dbReference>
<dbReference type="Gene3D" id="3.90.640.10">
    <property type="entry name" value="Actin, Chain A, domain 4"/>
    <property type="match status" value="1"/>
</dbReference>
<dbReference type="InterPro" id="IPR013126">
    <property type="entry name" value="Hsp_70_fam"/>
</dbReference>
<name>A0ABN8X1R0_9GAMM</name>
<dbReference type="EMBL" id="OX458333">
    <property type="protein sequence ID" value="CAI8819056.1"/>
    <property type="molecule type" value="Genomic_DNA"/>
</dbReference>
<dbReference type="Gene3D" id="3.30.420.40">
    <property type="match status" value="2"/>
</dbReference>
<keyword evidence="2" id="KW-0067">ATP-binding</keyword>
<dbReference type="Pfam" id="PF00012">
    <property type="entry name" value="HSP70"/>
    <property type="match status" value="1"/>
</dbReference>
<keyword evidence="1" id="KW-0547">Nucleotide-binding</keyword>
<organism evidence="3 4">
    <name type="scientific">Methylocaldum szegediense</name>
    <dbReference type="NCBI Taxonomy" id="73780"/>
    <lineage>
        <taxon>Bacteria</taxon>
        <taxon>Pseudomonadati</taxon>
        <taxon>Pseudomonadota</taxon>
        <taxon>Gammaproteobacteria</taxon>
        <taxon>Methylococcales</taxon>
        <taxon>Methylococcaceae</taxon>
        <taxon>Methylocaldum</taxon>
    </lineage>
</organism>
<dbReference type="InterPro" id="IPR021030">
    <property type="entry name" value="DUF3731"/>
</dbReference>
<dbReference type="CDD" id="cd10170">
    <property type="entry name" value="ASKHA_NBD_HSP70"/>
    <property type="match status" value="1"/>
</dbReference>
<protein>
    <submittedName>
        <fullName evidence="3">Chaperone heat-shock protein</fullName>
    </submittedName>
</protein>